<dbReference type="AlphaFoldDB" id="X1EID0"/>
<comment type="caution">
    <text evidence="1">The sequence shown here is derived from an EMBL/GenBank/DDBJ whole genome shotgun (WGS) entry which is preliminary data.</text>
</comment>
<gene>
    <name evidence="1" type="ORF">S01H4_59437</name>
</gene>
<dbReference type="EMBL" id="BART01034856">
    <property type="protein sequence ID" value="GAH08413.1"/>
    <property type="molecule type" value="Genomic_DNA"/>
</dbReference>
<organism evidence="1">
    <name type="scientific">marine sediment metagenome</name>
    <dbReference type="NCBI Taxonomy" id="412755"/>
    <lineage>
        <taxon>unclassified sequences</taxon>
        <taxon>metagenomes</taxon>
        <taxon>ecological metagenomes</taxon>
    </lineage>
</organism>
<protein>
    <submittedName>
        <fullName evidence="1">Uncharacterized protein</fullName>
    </submittedName>
</protein>
<proteinExistence type="predicted"/>
<name>X1EID0_9ZZZZ</name>
<accession>X1EID0</accession>
<reference evidence="1" key="1">
    <citation type="journal article" date="2014" name="Front. Microbiol.">
        <title>High frequency of phylogenetically diverse reductive dehalogenase-homologous genes in deep subseafloor sedimentary metagenomes.</title>
        <authorList>
            <person name="Kawai M."/>
            <person name="Futagami T."/>
            <person name="Toyoda A."/>
            <person name="Takaki Y."/>
            <person name="Nishi S."/>
            <person name="Hori S."/>
            <person name="Arai W."/>
            <person name="Tsubouchi T."/>
            <person name="Morono Y."/>
            <person name="Uchiyama I."/>
            <person name="Ito T."/>
            <person name="Fujiyama A."/>
            <person name="Inagaki F."/>
            <person name="Takami H."/>
        </authorList>
    </citation>
    <scope>NUCLEOTIDE SEQUENCE</scope>
    <source>
        <strain evidence="1">Expedition CK06-06</strain>
    </source>
</reference>
<sequence length="53" mass="6003">SINEHDILSEPVAVRRSIGYVFQDTTLDMFKNKANVCSYNSVLILLSNNIIVF</sequence>
<feature type="non-terminal residue" evidence="1">
    <location>
        <position position="1"/>
    </location>
</feature>
<evidence type="ECO:0000313" key="1">
    <source>
        <dbReference type="EMBL" id="GAH08413.1"/>
    </source>
</evidence>